<feature type="compositionally biased region" description="Acidic residues" evidence="1">
    <location>
        <begin position="651"/>
        <end position="660"/>
    </location>
</feature>
<protein>
    <submittedName>
        <fullName evidence="2">Uncharacterized protein</fullName>
    </submittedName>
</protein>
<feature type="region of interest" description="Disordered" evidence="1">
    <location>
        <begin position="163"/>
        <end position="242"/>
    </location>
</feature>
<feature type="compositionally biased region" description="Basic and acidic residues" evidence="1">
    <location>
        <begin position="640"/>
        <end position="650"/>
    </location>
</feature>
<feature type="region of interest" description="Disordered" evidence="1">
    <location>
        <begin position="422"/>
        <end position="747"/>
    </location>
</feature>
<dbReference type="InterPro" id="IPR047249">
    <property type="entry name" value="BRCT_p53bp1-like_rpt1"/>
</dbReference>
<organism evidence="2 3">
    <name type="scientific">Rhizoctonia solani</name>
    <dbReference type="NCBI Taxonomy" id="456999"/>
    <lineage>
        <taxon>Eukaryota</taxon>
        <taxon>Fungi</taxon>
        <taxon>Dikarya</taxon>
        <taxon>Basidiomycota</taxon>
        <taxon>Agaricomycotina</taxon>
        <taxon>Agaricomycetes</taxon>
        <taxon>Cantharellales</taxon>
        <taxon>Ceratobasidiaceae</taxon>
        <taxon>Rhizoctonia</taxon>
    </lineage>
</organism>
<dbReference type="SUPFAM" id="SSF52113">
    <property type="entry name" value="BRCT domain"/>
    <property type="match status" value="1"/>
</dbReference>
<dbReference type="EMBL" id="JACYCC010000035">
    <property type="protein sequence ID" value="KAF8682350.1"/>
    <property type="molecule type" value="Genomic_DNA"/>
</dbReference>
<dbReference type="Gene3D" id="2.30.30.140">
    <property type="match status" value="1"/>
</dbReference>
<feature type="compositionally biased region" description="Polar residues" evidence="1">
    <location>
        <begin position="464"/>
        <end position="473"/>
    </location>
</feature>
<feature type="compositionally biased region" description="Polar residues" evidence="1">
    <location>
        <begin position="232"/>
        <end position="242"/>
    </location>
</feature>
<feature type="compositionally biased region" description="Low complexity" evidence="1">
    <location>
        <begin position="168"/>
        <end position="191"/>
    </location>
</feature>
<accession>A0A8H7HCQ7</accession>
<evidence type="ECO:0000256" key="1">
    <source>
        <dbReference type="SAM" id="MobiDB-lite"/>
    </source>
</evidence>
<feature type="compositionally biased region" description="Low complexity" evidence="1">
    <location>
        <begin position="290"/>
        <end position="304"/>
    </location>
</feature>
<feature type="region of interest" description="Disordered" evidence="1">
    <location>
        <begin position="383"/>
        <end position="405"/>
    </location>
</feature>
<dbReference type="InterPro" id="IPR036420">
    <property type="entry name" value="BRCT_dom_sf"/>
</dbReference>
<feature type="region of interest" description="Disordered" evidence="1">
    <location>
        <begin position="1"/>
        <end position="40"/>
    </location>
</feature>
<feature type="compositionally biased region" description="Basic and acidic residues" evidence="1">
    <location>
        <begin position="513"/>
        <end position="528"/>
    </location>
</feature>
<feature type="compositionally biased region" description="Polar residues" evidence="1">
    <location>
        <begin position="12"/>
        <end position="21"/>
    </location>
</feature>
<feature type="region of interest" description="Disordered" evidence="1">
    <location>
        <begin position="70"/>
        <end position="149"/>
    </location>
</feature>
<reference evidence="2" key="1">
    <citation type="submission" date="2020-09" db="EMBL/GenBank/DDBJ databases">
        <title>Comparative genome analyses of four rice-infecting Rhizoctonia solani isolates reveal extensive enrichment of homogalacturonan modification genes.</title>
        <authorList>
            <person name="Lee D.-Y."/>
            <person name="Jeon J."/>
            <person name="Kim K.-T."/>
            <person name="Cheong K."/>
            <person name="Song H."/>
            <person name="Choi G."/>
            <person name="Ko J."/>
            <person name="Opiyo S.O."/>
            <person name="Zuo S."/>
            <person name="Madhav S."/>
            <person name="Lee Y.-H."/>
            <person name="Wang G.-L."/>
        </authorList>
    </citation>
    <scope>NUCLEOTIDE SEQUENCE</scope>
    <source>
        <strain evidence="2">AG1-IA YN-7</strain>
    </source>
</reference>
<proteinExistence type="predicted"/>
<feature type="compositionally biased region" description="Acidic residues" evidence="1">
    <location>
        <begin position="595"/>
        <end position="604"/>
    </location>
</feature>
<feature type="compositionally biased region" description="Low complexity" evidence="1">
    <location>
        <begin position="738"/>
        <end position="747"/>
    </location>
</feature>
<feature type="compositionally biased region" description="Polar residues" evidence="1">
    <location>
        <begin position="210"/>
        <end position="223"/>
    </location>
</feature>
<evidence type="ECO:0000313" key="3">
    <source>
        <dbReference type="Proteomes" id="UP000650582"/>
    </source>
</evidence>
<evidence type="ECO:0000313" key="2">
    <source>
        <dbReference type="EMBL" id="KAF8682350.1"/>
    </source>
</evidence>
<feature type="compositionally biased region" description="Basic residues" evidence="1">
    <location>
        <begin position="676"/>
        <end position="686"/>
    </location>
</feature>
<sequence>MGHVTRRHGATMNFQPFQLGQANDGGRSGSYDRHGDESQQINTQTRAVVYWAANKGVTSQQVKELYQIAQSPQPQQNPHPSPPSSSSTTTPKLPELGPSDEKGVDSPVDSTRTASCRKRNTAPRPISMPLFQSPTHQSTHKRTMTDDTGDYWYRTSADVTRMLGPEASSTPPRSQSRSQSQSCKQSQLKPPIQSPPASPPRLPGTGLVKQFSQLSTSETSQERGTVLVPGSSDESNTQPGTTQIVDYPFEHLVQADASDQTISHSRLIPSNELFFQRTQSPPFNIHQRARSPSSSPSLGASPRRVFGDINKGGGSSPPASSAMPTQDPDLNSQTTGMVVDPDGTGEGGSLDTQATAPTQLDPTQLKYISATPVISGGLLAVDQSQETPPTGLEEFNSESRSLTPPTQIVTQLDDTIETYSTGLERVSRTSPPPTTPLRLQDSSRDVLGNSVTIHSVSPRRAFTTPLTHPNSNPHKLDRSRKSSFAPPVRTRPDAQRPLPSLNTGSAPLQSTRSRWDAKRAEEEEREARMTATTIPLPPRTPSPRRPRAPPTTIGIGTQDVLTESTPFVSGRGGIRTPKVNSPLFSPMKTGVSDDPVSDEDDPLTEPEANNPEPSKPPGSISHRGSSLPLESGRAARQKAKQRENDVREQSESEQESEDDATPQRSIKPSRGGSTTRRGRGRGRGRGRSVANTPRTPYEAQPEPKSPVRTTSTGKKRARGDMPREKSPAPAKRHKVKQAPSSAAPASSSLTGTRVLAWWHGGNYFFGSIVSEESKGRWEIGFDDSSSSKVPITRIRRAILQVGDSIQVNSGGDLMVDATVVSVANWETKRQARVLMVHDGKEVRRDVESRVISIPSKIVSKSWGDRMFEVSPAPPIKRKGVFSHSGTVSKTGSELTGYAFVLTIKAEDVGVGEKELEGWKVKLRTKIEGHGGTVVDEWDELFSIRGRADANGWYAEEMALHYVGGSSWPDVRKVFLLSGRMGTTPKYLMALALGVPCLSYKWVDEFLQDDTSQWMDALLPRGMSEFYQTEISQVVDPQLQSTTNMVETLLTSSVTRKPFKGSSVLCIFKRAKKIQPEGIDKGKFYSRVACVMGASTVHLVPDNDLNSLVLPQPILEYDYVVCENATTLQTVKSTIGAAGRSTEWNNSRAQSVAERVGNFQASVATVSQIATPPALKPAPDHISLDFLIHNDVQHSLNWKANQPFFMRSRRFPLARQRRMRLICCSFILLVTSTVLLLFWRSKSEPILVQNYLVPVKPPLIDRAWMERLGMYDEPEPVDVEWMGSLATNALRTLRVTQLPDSNSVKQNKNKIISNSLADWNLCEFRGRQCRVLLPVSIGEQESKAQLHLQQIAILARSLDLTLVLPNMYKARFGACARNKFEDYYQPESLTQLGVNVVSHSAFQKWVATRRLAPKVQVIEIGPGSQPSGENSNKSIAELGDVSNGPSWRRCLSKSTSRLDFSEFKIQLAQSSTRSTELAEFGEHIIQTLQPIVDTEEIQVYALDWSLRHPIFREAAFRYLVYSKRILDYAEKLLDAAGPTVVVQWRMESVRPENLLACSSSLITLLRLTLAQAEYSDVKTVYLATDYPLEGANAPHSGTFRTIGDQHHAAILEFLNAFQPRGSLEMYRLTHQTKLSRVTEYDKGLVENDLGFLGIVDKSVSQQAELFVSGSSGDCARNSSFTKQIIDARRENKKLGKVRNDVLFFERINL</sequence>
<feature type="compositionally biased region" description="Pro residues" evidence="1">
    <location>
        <begin position="192"/>
        <end position="202"/>
    </location>
</feature>
<dbReference type="CDD" id="cd17745">
    <property type="entry name" value="BRCT_p53bp1_rpt1"/>
    <property type="match status" value="1"/>
</dbReference>
<dbReference type="CDD" id="cd17724">
    <property type="entry name" value="BRCT_p53bp1_rpt2"/>
    <property type="match status" value="1"/>
</dbReference>
<dbReference type="Proteomes" id="UP000650582">
    <property type="component" value="Unassembled WGS sequence"/>
</dbReference>
<dbReference type="Gene3D" id="3.40.50.10190">
    <property type="entry name" value="BRCT domain"/>
    <property type="match status" value="1"/>
</dbReference>
<name>A0A8H7HCQ7_9AGAM</name>
<feature type="region of interest" description="Disordered" evidence="1">
    <location>
        <begin position="282"/>
        <end position="358"/>
    </location>
</feature>
<dbReference type="Gene3D" id="3.40.50.11350">
    <property type="match status" value="1"/>
</dbReference>
<gene>
    <name evidence="2" type="ORF">RHS04_02848</name>
</gene>
<feature type="compositionally biased region" description="Polar residues" evidence="1">
    <location>
        <begin position="500"/>
        <end position="512"/>
    </location>
</feature>
<dbReference type="CDD" id="cd20395">
    <property type="entry name" value="Tudor_SpCrb2-like_rpt1"/>
    <property type="match status" value="1"/>
</dbReference>
<comment type="caution">
    <text evidence="2">The sequence shown here is derived from an EMBL/GenBank/DDBJ whole genome shotgun (WGS) entry which is preliminary data.</text>
</comment>
<dbReference type="InterPro" id="IPR047250">
    <property type="entry name" value="BRCT_p53bp1-like_rpt2"/>
</dbReference>